<dbReference type="EMBL" id="CP126969">
    <property type="protein sequence ID" value="WIM67960.1"/>
    <property type="molecule type" value="Genomic_DNA"/>
</dbReference>
<dbReference type="Proteomes" id="UP001225598">
    <property type="component" value="Chromosome"/>
</dbReference>
<sequence>MAHVRDLWTKPNPDKTSRKKRVCSARWGVGRRWQVIWDENGKRTTATFQTEDAANDYKARVEVGQTDGTWITKDKAAVTFGDLWDPWIESKPDIAQSTRAGYVAAWAHLEPVWGDTCIAKFNAAVFPTWVAGLKTRRPHQKTEPTPLGSGAKRKVGIVVNAFLDMAVKNKIIRENPLGKGDIVRQEPADKRALRIGEVDALLAAAPTEQARLLAEVMPRTGIRPGKPKGSRSKTSTTTVAGL</sequence>
<dbReference type="RefSeq" id="WP_284825284.1">
    <property type="nucleotide sequence ID" value="NZ_CP126969.1"/>
</dbReference>
<reference evidence="3 4" key="1">
    <citation type="submission" date="2023-05" db="EMBL/GenBank/DDBJ databases">
        <title>Corynebacterium suedekumii sp. nov. and Corynebacterium breve sp. nov. isolated from raw cow's milk.</title>
        <authorList>
            <person name="Baer M.K."/>
            <person name="Mehl L."/>
            <person name="Hellmuth R."/>
            <person name="Marke G."/>
            <person name="Lipski A."/>
        </authorList>
    </citation>
    <scope>NUCLEOTIDE SEQUENCE [LARGE SCALE GENOMIC DNA]</scope>
    <source>
        <strain evidence="3 4">R4</strain>
    </source>
</reference>
<feature type="region of interest" description="Disordered" evidence="2">
    <location>
        <begin position="219"/>
        <end position="242"/>
    </location>
</feature>
<dbReference type="Gene3D" id="1.10.150.130">
    <property type="match status" value="1"/>
</dbReference>
<protein>
    <recommendedName>
        <fullName evidence="5">Core-binding (CB) domain-containing protein</fullName>
    </recommendedName>
</protein>
<evidence type="ECO:0000313" key="3">
    <source>
        <dbReference type="EMBL" id="WIM67960.1"/>
    </source>
</evidence>
<keyword evidence="4" id="KW-1185">Reference proteome</keyword>
<dbReference type="InterPro" id="IPR011010">
    <property type="entry name" value="DNA_brk_join_enz"/>
</dbReference>
<evidence type="ECO:0000256" key="2">
    <source>
        <dbReference type="SAM" id="MobiDB-lite"/>
    </source>
</evidence>
<feature type="compositionally biased region" description="Polar residues" evidence="2">
    <location>
        <begin position="232"/>
        <end position="242"/>
    </location>
</feature>
<proteinExistence type="predicted"/>
<name>A0ABY8VGR2_9CORY</name>
<keyword evidence="1" id="KW-0238">DNA-binding</keyword>
<gene>
    <name evidence="3" type="ORF">QP027_00740</name>
</gene>
<organism evidence="3 4">
    <name type="scientific">Corynebacterium breve</name>
    <dbReference type="NCBI Taxonomy" id="3049799"/>
    <lineage>
        <taxon>Bacteria</taxon>
        <taxon>Bacillati</taxon>
        <taxon>Actinomycetota</taxon>
        <taxon>Actinomycetes</taxon>
        <taxon>Mycobacteriales</taxon>
        <taxon>Corynebacteriaceae</taxon>
        <taxon>Corynebacterium</taxon>
    </lineage>
</organism>
<dbReference type="InterPro" id="IPR010998">
    <property type="entry name" value="Integrase_recombinase_N"/>
</dbReference>
<evidence type="ECO:0008006" key="5">
    <source>
        <dbReference type="Google" id="ProtNLM"/>
    </source>
</evidence>
<evidence type="ECO:0000256" key="1">
    <source>
        <dbReference type="ARBA" id="ARBA00023125"/>
    </source>
</evidence>
<evidence type="ECO:0000313" key="4">
    <source>
        <dbReference type="Proteomes" id="UP001225598"/>
    </source>
</evidence>
<accession>A0ABY8VGR2</accession>
<dbReference type="SUPFAM" id="SSF56349">
    <property type="entry name" value="DNA breaking-rejoining enzymes"/>
    <property type="match status" value="1"/>
</dbReference>